<dbReference type="Proteomes" id="UP000305067">
    <property type="component" value="Unassembled WGS sequence"/>
</dbReference>
<sequence>MVDESAAMLEKPHSTFTKQPTQRSSSATRRRSSGLAFQSASEDEMDDNDIDHITPMEETHSMDSERRASRDGSRSRVPLRRASQPRTAGAKKRFCGLPRDAPRQRVYTQHGKVPGGPWGKEFDDDVRVWKVYMDEAELFDVELTEGWKDTVDVFLPEGAMVV</sequence>
<proteinExistence type="predicted"/>
<name>A0A5C3QDS5_9AGAR</name>
<feature type="compositionally biased region" description="Basic and acidic residues" evidence="1">
    <location>
        <begin position="50"/>
        <end position="74"/>
    </location>
</feature>
<protein>
    <submittedName>
        <fullName evidence="2">Uncharacterized protein</fullName>
    </submittedName>
</protein>
<dbReference type="EMBL" id="ML178834">
    <property type="protein sequence ID" value="TFK99327.1"/>
    <property type="molecule type" value="Genomic_DNA"/>
</dbReference>
<gene>
    <name evidence="2" type="ORF">BDV98DRAFT_595015</name>
</gene>
<dbReference type="AlphaFoldDB" id="A0A5C3QDS5"/>
<reference evidence="2 3" key="1">
    <citation type="journal article" date="2019" name="Nat. Ecol. Evol.">
        <title>Megaphylogeny resolves global patterns of mushroom evolution.</title>
        <authorList>
            <person name="Varga T."/>
            <person name="Krizsan K."/>
            <person name="Foldi C."/>
            <person name="Dima B."/>
            <person name="Sanchez-Garcia M."/>
            <person name="Sanchez-Ramirez S."/>
            <person name="Szollosi G.J."/>
            <person name="Szarkandi J.G."/>
            <person name="Papp V."/>
            <person name="Albert L."/>
            <person name="Andreopoulos W."/>
            <person name="Angelini C."/>
            <person name="Antonin V."/>
            <person name="Barry K.W."/>
            <person name="Bougher N.L."/>
            <person name="Buchanan P."/>
            <person name="Buyck B."/>
            <person name="Bense V."/>
            <person name="Catcheside P."/>
            <person name="Chovatia M."/>
            <person name="Cooper J."/>
            <person name="Damon W."/>
            <person name="Desjardin D."/>
            <person name="Finy P."/>
            <person name="Geml J."/>
            <person name="Haridas S."/>
            <person name="Hughes K."/>
            <person name="Justo A."/>
            <person name="Karasinski D."/>
            <person name="Kautmanova I."/>
            <person name="Kiss B."/>
            <person name="Kocsube S."/>
            <person name="Kotiranta H."/>
            <person name="LaButti K.M."/>
            <person name="Lechner B.E."/>
            <person name="Liimatainen K."/>
            <person name="Lipzen A."/>
            <person name="Lukacs Z."/>
            <person name="Mihaltcheva S."/>
            <person name="Morgado L.N."/>
            <person name="Niskanen T."/>
            <person name="Noordeloos M.E."/>
            <person name="Ohm R.A."/>
            <person name="Ortiz-Santana B."/>
            <person name="Ovrebo C."/>
            <person name="Racz N."/>
            <person name="Riley R."/>
            <person name="Savchenko A."/>
            <person name="Shiryaev A."/>
            <person name="Soop K."/>
            <person name="Spirin V."/>
            <person name="Szebenyi C."/>
            <person name="Tomsovsky M."/>
            <person name="Tulloss R.E."/>
            <person name="Uehling J."/>
            <person name="Grigoriev I.V."/>
            <person name="Vagvolgyi C."/>
            <person name="Papp T."/>
            <person name="Martin F.M."/>
            <person name="Miettinen O."/>
            <person name="Hibbett D.S."/>
            <person name="Nagy L.G."/>
        </authorList>
    </citation>
    <scope>NUCLEOTIDE SEQUENCE [LARGE SCALE GENOMIC DNA]</scope>
    <source>
        <strain evidence="2 3">CBS 309.79</strain>
    </source>
</reference>
<feature type="region of interest" description="Disordered" evidence="1">
    <location>
        <begin position="1"/>
        <end position="112"/>
    </location>
</feature>
<organism evidence="2 3">
    <name type="scientific">Pterulicium gracile</name>
    <dbReference type="NCBI Taxonomy" id="1884261"/>
    <lineage>
        <taxon>Eukaryota</taxon>
        <taxon>Fungi</taxon>
        <taxon>Dikarya</taxon>
        <taxon>Basidiomycota</taxon>
        <taxon>Agaricomycotina</taxon>
        <taxon>Agaricomycetes</taxon>
        <taxon>Agaricomycetidae</taxon>
        <taxon>Agaricales</taxon>
        <taxon>Pleurotineae</taxon>
        <taxon>Pterulaceae</taxon>
        <taxon>Pterulicium</taxon>
    </lineage>
</organism>
<evidence type="ECO:0000313" key="2">
    <source>
        <dbReference type="EMBL" id="TFK99327.1"/>
    </source>
</evidence>
<keyword evidence="3" id="KW-1185">Reference proteome</keyword>
<accession>A0A5C3QDS5</accession>
<evidence type="ECO:0000313" key="3">
    <source>
        <dbReference type="Proteomes" id="UP000305067"/>
    </source>
</evidence>
<evidence type="ECO:0000256" key="1">
    <source>
        <dbReference type="SAM" id="MobiDB-lite"/>
    </source>
</evidence>
<dbReference type="OrthoDB" id="3254940at2759"/>